<dbReference type="Gene3D" id="1.10.10.10">
    <property type="entry name" value="Winged helix-like DNA-binding domain superfamily/Winged helix DNA-binding domain"/>
    <property type="match status" value="3"/>
</dbReference>
<feature type="domain" description="RecX second three-helical" evidence="6">
    <location>
        <begin position="110"/>
        <end position="151"/>
    </location>
</feature>
<dbReference type="Pfam" id="PF02631">
    <property type="entry name" value="RecX_HTH2"/>
    <property type="match status" value="1"/>
</dbReference>
<dbReference type="Pfam" id="PF21982">
    <property type="entry name" value="RecX_HTH1"/>
    <property type="match status" value="1"/>
</dbReference>
<evidence type="ECO:0000256" key="5">
    <source>
        <dbReference type="HAMAP-Rule" id="MF_01114"/>
    </source>
</evidence>
<dbReference type="InterPro" id="IPR003783">
    <property type="entry name" value="Regulatory_RecX"/>
</dbReference>
<evidence type="ECO:0000259" key="6">
    <source>
        <dbReference type="Pfam" id="PF02631"/>
    </source>
</evidence>
<comment type="similarity">
    <text evidence="2 5">Belongs to the RecX family.</text>
</comment>
<dbReference type="InterPro" id="IPR053926">
    <property type="entry name" value="RecX_HTH_1st"/>
</dbReference>
<dbReference type="InterPro" id="IPR036388">
    <property type="entry name" value="WH-like_DNA-bd_sf"/>
</dbReference>
<dbReference type="STRING" id="765420.OSCT_1050"/>
<comment type="caution">
    <text evidence="9">The sequence shown here is derived from an EMBL/GenBank/DDBJ whole genome shotgun (WGS) entry which is preliminary data.</text>
</comment>
<evidence type="ECO:0000256" key="1">
    <source>
        <dbReference type="ARBA" id="ARBA00004496"/>
    </source>
</evidence>
<evidence type="ECO:0000259" key="7">
    <source>
        <dbReference type="Pfam" id="PF21981"/>
    </source>
</evidence>
<keyword evidence="4 5" id="KW-0963">Cytoplasm</keyword>
<dbReference type="Proteomes" id="UP000054010">
    <property type="component" value="Unassembled WGS sequence"/>
</dbReference>
<dbReference type="Pfam" id="PF21981">
    <property type="entry name" value="RecX_HTH3"/>
    <property type="match status" value="1"/>
</dbReference>
<evidence type="ECO:0000313" key="10">
    <source>
        <dbReference type="Proteomes" id="UP000054010"/>
    </source>
</evidence>
<evidence type="ECO:0000256" key="2">
    <source>
        <dbReference type="ARBA" id="ARBA00009695"/>
    </source>
</evidence>
<dbReference type="HOGENOM" id="CLU_066607_4_1_0"/>
<dbReference type="HAMAP" id="MF_01114">
    <property type="entry name" value="RecX"/>
    <property type="match status" value="1"/>
</dbReference>
<feature type="domain" description="RecX third three-helical" evidence="7">
    <location>
        <begin position="165"/>
        <end position="211"/>
    </location>
</feature>
<comment type="function">
    <text evidence="5">Modulates RecA activity.</text>
</comment>
<dbReference type="InterPro" id="IPR053924">
    <property type="entry name" value="RecX_HTH_2nd"/>
</dbReference>
<dbReference type="InterPro" id="IPR053925">
    <property type="entry name" value="RecX_HTH_3rd"/>
</dbReference>
<evidence type="ECO:0000256" key="3">
    <source>
        <dbReference type="ARBA" id="ARBA00018111"/>
    </source>
</evidence>
<dbReference type="GO" id="GO:0005737">
    <property type="term" value="C:cytoplasm"/>
    <property type="evidence" value="ECO:0007669"/>
    <property type="project" value="UniProtKB-SubCell"/>
</dbReference>
<keyword evidence="10" id="KW-1185">Reference proteome</keyword>
<dbReference type="GO" id="GO:0006282">
    <property type="term" value="P:regulation of DNA repair"/>
    <property type="evidence" value="ECO:0007669"/>
    <property type="project" value="UniProtKB-UniRule"/>
</dbReference>
<dbReference type="eggNOG" id="COG2137">
    <property type="taxonomic scope" value="Bacteria"/>
</dbReference>
<dbReference type="PANTHER" id="PTHR33602:SF1">
    <property type="entry name" value="REGULATORY PROTEIN RECX FAMILY PROTEIN"/>
    <property type="match status" value="1"/>
</dbReference>
<evidence type="ECO:0000313" key="9">
    <source>
        <dbReference type="EMBL" id="EFO81086.1"/>
    </source>
</evidence>
<proteinExistence type="inferred from homology"/>
<dbReference type="AlphaFoldDB" id="E1ICJ9"/>
<dbReference type="PANTHER" id="PTHR33602">
    <property type="entry name" value="REGULATORY PROTEIN RECX FAMILY PROTEIN"/>
    <property type="match status" value="1"/>
</dbReference>
<organism evidence="9 10">
    <name type="scientific">Oscillochloris trichoides DG-6</name>
    <dbReference type="NCBI Taxonomy" id="765420"/>
    <lineage>
        <taxon>Bacteria</taxon>
        <taxon>Bacillati</taxon>
        <taxon>Chloroflexota</taxon>
        <taxon>Chloroflexia</taxon>
        <taxon>Chloroflexales</taxon>
        <taxon>Chloroflexineae</taxon>
        <taxon>Oscillochloridaceae</taxon>
        <taxon>Oscillochloris</taxon>
    </lineage>
</organism>
<dbReference type="OrthoDB" id="5421057at2"/>
<evidence type="ECO:0000259" key="8">
    <source>
        <dbReference type="Pfam" id="PF21982"/>
    </source>
</evidence>
<reference evidence="9 10" key="1">
    <citation type="journal article" date="2011" name="J. Bacteriol.">
        <title>Draft genome sequence of the anoxygenic filamentous phototrophic bacterium Oscillochloris trichoides subsp. DG-6.</title>
        <authorList>
            <person name="Kuznetsov B.B."/>
            <person name="Ivanovsky R.N."/>
            <person name="Keppen O.I."/>
            <person name="Sukhacheva M.V."/>
            <person name="Bumazhkin B.K."/>
            <person name="Patutina E.O."/>
            <person name="Beletsky A.V."/>
            <person name="Mardanov A.V."/>
            <person name="Baslerov R.V."/>
            <person name="Panteleeva A.N."/>
            <person name="Kolganova T.V."/>
            <person name="Ravin N.V."/>
            <person name="Skryabin K.G."/>
        </authorList>
    </citation>
    <scope>NUCLEOTIDE SEQUENCE [LARGE SCALE GENOMIC DNA]</scope>
    <source>
        <strain evidence="9 10">DG-6</strain>
    </source>
</reference>
<name>E1ICJ9_9CHLR</name>
<accession>E1ICJ9</accession>
<protein>
    <recommendedName>
        <fullName evidence="3 5">Regulatory protein RecX</fullName>
    </recommendedName>
</protein>
<dbReference type="EMBL" id="ADVR01000027">
    <property type="protein sequence ID" value="EFO81086.1"/>
    <property type="molecule type" value="Genomic_DNA"/>
</dbReference>
<feature type="domain" description="RecX first three-helical" evidence="8">
    <location>
        <begin position="64"/>
        <end position="103"/>
    </location>
</feature>
<evidence type="ECO:0000256" key="4">
    <source>
        <dbReference type="ARBA" id="ARBA00022490"/>
    </source>
</evidence>
<comment type="subcellular location">
    <subcellularLocation>
        <location evidence="1 5">Cytoplasm</location>
    </subcellularLocation>
</comment>
<gene>
    <name evidence="5" type="primary">recX</name>
    <name evidence="9" type="ORF">OSCT_1050</name>
</gene>
<sequence length="231" mass="26427">MPTGTITALRAQAHDSQRVNLFIDDEFVLGISLNTLAREGLAVGMVVDAATWERLEATEQADRALQRAIRLLEQRPRSEAELRQRLQRLDFRSDAITYALDRLRDLGLLDDAAFSRTWIENRRTFRPRGSLALRDELRRKGVARDLIDAALADADGEDEDAAAAQEIERARDMAQRAMHRYANTPDWPTFQRRMGGYLQRRGFSFDTIRPILKELWQPTHNGDDPESDPVL</sequence>